<evidence type="ECO:0000313" key="1">
    <source>
        <dbReference type="EMBL" id="GFY73268.1"/>
    </source>
</evidence>
<sequence length="154" mass="18174">MITPNRVPVKKDGSDVKDDQRTVIVSPVVKVPGELQHPSDLPKLEDDLKHLEKSEPMIQFVPESVPKEIKRRAHEKRHPRIKENKDYYFIPKRRQKIENSLANCHHRVLVNHKRRKKRDVPFKTCRTDHHGPHGITNFDEGVMEKTVRFEQDLQ</sequence>
<name>A0A8X6YJ28_9ARAC</name>
<keyword evidence="2" id="KW-1185">Reference proteome</keyword>
<dbReference type="OrthoDB" id="3863715at2759"/>
<reference evidence="1" key="1">
    <citation type="submission" date="2020-08" db="EMBL/GenBank/DDBJ databases">
        <title>Multicomponent nature underlies the extraordinary mechanical properties of spider dragline silk.</title>
        <authorList>
            <person name="Kono N."/>
            <person name="Nakamura H."/>
            <person name="Mori M."/>
            <person name="Yoshida Y."/>
            <person name="Ohtoshi R."/>
            <person name="Malay A.D."/>
            <person name="Moran D.A.P."/>
            <person name="Tomita M."/>
            <person name="Numata K."/>
            <person name="Arakawa K."/>
        </authorList>
    </citation>
    <scope>NUCLEOTIDE SEQUENCE</scope>
</reference>
<dbReference type="AlphaFoldDB" id="A0A8X6YJ28"/>
<proteinExistence type="predicted"/>
<gene>
    <name evidence="1" type="ORF">TNIN_32361</name>
</gene>
<protein>
    <submittedName>
        <fullName evidence="1">Uncharacterized protein</fullName>
    </submittedName>
</protein>
<accession>A0A8X6YJ28</accession>
<organism evidence="1 2">
    <name type="scientific">Trichonephila inaurata madagascariensis</name>
    <dbReference type="NCBI Taxonomy" id="2747483"/>
    <lineage>
        <taxon>Eukaryota</taxon>
        <taxon>Metazoa</taxon>
        <taxon>Ecdysozoa</taxon>
        <taxon>Arthropoda</taxon>
        <taxon>Chelicerata</taxon>
        <taxon>Arachnida</taxon>
        <taxon>Araneae</taxon>
        <taxon>Araneomorphae</taxon>
        <taxon>Entelegynae</taxon>
        <taxon>Araneoidea</taxon>
        <taxon>Nephilidae</taxon>
        <taxon>Trichonephila</taxon>
        <taxon>Trichonephila inaurata</taxon>
    </lineage>
</organism>
<comment type="caution">
    <text evidence="1">The sequence shown here is derived from an EMBL/GenBank/DDBJ whole genome shotgun (WGS) entry which is preliminary data.</text>
</comment>
<dbReference type="EMBL" id="BMAV01019957">
    <property type="protein sequence ID" value="GFY73268.1"/>
    <property type="molecule type" value="Genomic_DNA"/>
</dbReference>
<dbReference type="Proteomes" id="UP000886998">
    <property type="component" value="Unassembled WGS sequence"/>
</dbReference>
<evidence type="ECO:0000313" key="2">
    <source>
        <dbReference type="Proteomes" id="UP000886998"/>
    </source>
</evidence>